<dbReference type="RefSeq" id="WP_353628516.1">
    <property type="nucleotide sequence ID" value="NZ_CP159194.1"/>
</dbReference>
<evidence type="ECO:0000259" key="1">
    <source>
        <dbReference type="Pfam" id="PF01636"/>
    </source>
</evidence>
<proteinExistence type="predicted"/>
<dbReference type="InterPro" id="IPR041726">
    <property type="entry name" value="ACAD10_11_N"/>
</dbReference>
<dbReference type="PANTHER" id="PTHR47829">
    <property type="entry name" value="HYDROLASE, PUTATIVE (AFU_ORTHOLOGUE AFUA_1G12880)-RELATED"/>
    <property type="match status" value="1"/>
</dbReference>
<dbReference type="InterPro" id="IPR052898">
    <property type="entry name" value="ACAD10-like"/>
</dbReference>
<geneLocation type="plasmid" evidence="2">
    <name>pZYJ01</name>
</geneLocation>
<gene>
    <name evidence="2" type="ORF">ABM428_14825</name>
</gene>
<organism evidence="2">
    <name type="scientific">Sulfitobacter sp. TCYB15</name>
    <dbReference type="NCBI Taxonomy" id="3229275"/>
    <lineage>
        <taxon>Bacteria</taxon>
        <taxon>Pseudomonadati</taxon>
        <taxon>Pseudomonadota</taxon>
        <taxon>Alphaproteobacteria</taxon>
        <taxon>Rhodobacterales</taxon>
        <taxon>Roseobacteraceae</taxon>
        <taxon>Sulfitobacter</taxon>
    </lineage>
</organism>
<evidence type="ECO:0000313" key="2">
    <source>
        <dbReference type="EMBL" id="XCF11909.1"/>
    </source>
</evidence>
<protein>
    <submittedName>
        <fullName evidence="2">Phosphotransferase family protein</fullName>
    </submittedName>
</protein>
<feature type="domain" description="Aminoglycoside phosphotransferase" evidence="1">
    <location>
        <begin position="31"/>
        <end position="264"/>
    </location>
</feature>
<dbReference type="SUPFAM" id="SSF56112">
    <property type="entry name" value="Protein kinase-like (PK-like)"/>
    <property type="match status" value="1"/>
</dbReference>
<keyword evidence="2" id="KW-0614">Plasmid</keyword>
<dbReference type="PANTHER" id="PTHR47829:SF1">
    <property type="entry name" value="HAD FAMILY PHOSPHATASE"/>
    <property type="match status" value="1"/>
</dbReference>
<dbReference type="InterPro" id="IPR002575">
    <property type="entry name" value="Aminoglycoside_PTrfase"/>
</dbReference>
<dbReference type="Gene3D" id="3.30.200.20">
    <property type="entry name" value="Phosphorylase Kinase, domain 1"/>
    <property type="match status" value="1"/>
</dbReference>
<dbReference type="AlphaFoldDB" id="A0AAU8C790"/>
<sequence>MDTVTKGAMDFEPEALADFLAETFGGKAPVTIERIAGGQSNPTYFVTRGDVRLVLRKQPGGPILRGAHAIDREYRVLEALHPQGVPVARPILYHADPDLLGTPCYLMERIEGRVFADGALAAADKAERHALWMGLADAMAAMHNVRPEAVGLEDFGKPGNYFARQIARWSRQWEESQSDPIPELDELSAWLVEHQPQDDGRVSLAHGDYRMGNVIFHPTEPRVAAILDWELSTLGHPLADLGYCCMAWHTVPEEYGGLLGLDLAAENLPTEEAFVKRYMSHCPDLPPLTSFHKAFALFRFSVIWVGIADRVRAGNAAGAGGADPVHLARCFARRGLEVIERGSRELH</sequence>
<reference evidence="2" key="2">
    <citation type="submission" date="2024-06" db="EMBL/GenBank/DDBJ databases">
        <authorList>
            <person name="Deng Y."/>
        </authorList>
    </citation>
    <scope>NUCLEOTIDE SEQUENCE</scope>
    <source>
        <strain evidence="2">TCYB15</strain>
        <plasmid evidence="2">pZYJ01</plasmid>
    </source>
</reference>
<dbReference type="CDD" id="cd05154">
    <property type="entry name" value="ACAD10_11_N-like"/>
    <property type="match status" value="1"/>
</dbReference>
<dbReference type="InterPro" id="IPR011009">
    <property type="entry name" value="Kinase-like_dom_sf"/>
</dbReference>
<dbReference type="Pfam" id="PF01636">
    <property type="entry name" value="APH"/>
    <property type="match status" value="1"/>
</dbReference>
<dbReference type="Gene3D" id="3.90.1200.10">
    <property type="match status" value="1"/>
</dbReference>
<dbReference type="KEGG" id="suly:ABM428_14825"/>
<accession>A0AAU8C790</accession>
<dbReference type="EMBL" id="CP159194">
    <property type="protein sequence ID" value="XCF11909.1"/>
    <property type="molecule type" value="Genomic_DNA"/>
</dbReference>
<name>A0AAU8C790_9RHOB</name>
<reference evidence="2" key="1">
    <citation type="journal article" date="2020" name="Int. J. Syst. Evol. Microbiol.">
        <title>Notification of changes in taxonomic opinion previously published outside the IJSEM.</title>
        <authorList>
            <person name="Oren A."/>
            <person name="Garrity G."/>
        </authorList>
    </citation>
    <scope>NUCLEOTIDE SEQUENCE</scope>
    <source>
        <strain evidence="2">TCYB15</strain>
    </source>
</reference>